<comment type="caution">
    <text evidence="6">The sequence shown here is derived from an EMBL/GenBank/DDBJ whole genome shotgun (WGS) entry which is preliminary data.</text>
</comment>
<protein>
    <submittedName>
        <fullName evidence="6">N-methyl-L-tryptophan oxidase</fullName>
    </submittedName>
</protein>
<dbReference type="NCBIfam" id="NF008425">
    <property type="entry name" value="PRK11259.1"/>
    <property type="match status" value="1"/>
</dbReference>
<keyword evidence="2" id="KW-0285">Flavoprotein</keyword>
<dbReference type="InterPro" id="IPR006076">
    <property type="entry name" value="FAD-dep_OxRdtase"/>
</dbReference>
<dbReference type="EMBL" id="RXNR01000069">
    <property type="protein sequence ID" value="RTQ89023.1"/>
    <property type="molecule type" value="Genomic_DNA"/>
</dbReference>
<dbReference type="GO" id="GO:0008115">
    <property type="term" value="F:sarcosine oxidase activity"/>
    <property type="evidence" value="ECO:0007669"/>
    <property type="project" value="TreeGrafter"/>
</dbReference>
<dbReference type="PANTHER" id="PTHR10961:SF7">
    <property type="entry name" value="FAD DEPENDENT OXIDOREDUCTASE DOMAIN-CONTAINING PROTEIN"/>
    <property type="match status" value="1"/>
</dbReference>
<dbReference type="SUPFAM" id="SSF54373">
    <property type="entry name" value="FAD-linked reductases, C-terminal domain"/>
    <property type="match status" value="1"/>
</dbReference>
<reference evidence="6 7" key="1">
    <citation type="submission" date="2018-12" db="EMBL/GenBank/DDBJ databases">
        <authorList>
            <person name="Yu L."/>
        </authorList>
    </citation>
    <scope>NUCLEOTIDE SEQUENCE [LARGE SCALE GENOMIC DNA]</scope>
    <source>
        <strain evidence="6 7">S5H2222</strain>
    </source>
</reference>
<dbReference type="GO" id="GO:0050660">
    <property type="term" value="F:flavin adenine dinucleotide binding"/>
    <property type="evidence" value="ECO:0007669"/>
    <property type="project" value="InterPro"/>
</dbReference>
<dbReference type="PANTHER" id="PTHR10961">
    <property type="entry name" value="PEROXISOMAL SARCOSINE OXIDASE"/>
    <property type="match status" value="1"/>
</dbReference>
<dbReference type="Gene3D" id="3.50.50.60">
    <property type="entry name" value="FAD/NAD(P)-binding domain"/>
    <property type="match status" value="1"/>
</dbReference>
<dbReference type="InterPro" id="IPR036188">
    <property type="entry name" value="FAD/NAD-bd_sf"/>
</dbReference>
<name>A0A3S0JIS2_9BACI</name>
<dbReference type="Pfam" id="PF01266">
    <property type="entry name" value="DAO"/>
    <property type="match status" value="1"/>
</dbReference>
<keyword evidence="7" id="KW-1185">Reference proteome</keyword>
<dbReference type="AlphaFoldDB" id="A0A3S0JIS2"/>
<evidence type="ECO:0000256" key="4">
    <source>
        <dbReference type="ARBA" id="ARBA00023002"/>
    </source>
</evidence>
<gene>
    <name evidence="6" type="ORF">EKG35_17125</name>
</gene>
<evidence type="ECO:0000313" key="7">
    <source>
        <dbReference type="Proteomes" id="UP000276349"/>
    </source>
</evidence>
<dbReference type="RefSeq" id="WP_126295767.1">
    <property type="nucleotide sequence ID" value="NZ_RXNR01000069.1"/>
</dbReference>
<evidence type="ECO:0000256" key="2">
    <source>
        <dbReference type="ARBA" id="ARBA00022630"/>
    </source>
</evidence>
<feature type="domain" description="FAD dependent oxidoreductase" evidence="5">
    <location>
        <begin position="4"/>
        <end position="352"/>
    </location>
</feature>
<evidence type="ECO:0000256" key="3">
    <source>
        <dbReference type="ARBA" id="ARBA00022827"/>
    </source>
</evidence>
<evidence type="ECO:0000313" key="6">
    <source>
        <dbReference type="EMBL" id="RTQ89023.1"/>
    </source>
</evidence>
<evidence type="ECO:0000256" key="1">
    <source>
        <dbReference type="ARBA" id="ARBA00001974"/>
    </source>
</evidence>
<organism evidence="6 7">
    <name type="scientific">Lysinibacillus telephonicus</name>
    <dbReference type="NCBI Taxonomy" id="1714840"/>
    <lineage>
        <taxon>Bacteria</taxon>
        <taxon>Bacillati</taxon>
        <taxon>Bacillota</taxon>
        <taxon>Bacilli</taxon>
        <taxon>Bacillales</taxon>
        <taxon>Bacillaceae</taxon>
        <taxon>Lysinibacillus</taxon>
    </lineage>
</organism>
<dbReference type="InterPro" id="IPR045170">
    <property type="entry name" value="MTOX"/>
</dbReference>
<dbReference type="OrthoDB" id="9794226at2"/>
<dbReference type="GO" id="GO:0005829">
    <property type="term" value="C:cytosol"/>
    <property type="evidence" value="ECO:0007669"/>
    <property type="project" value="TreeGrafter"/>
</dbReference>
<proteinExistence type="predicted"/>
<keyword evidence="4" id="KW-0560">Oxidoreductase</keyword>
<keyword evidence="3" id="KW-0274">FAD</keyword>
<comment type="cofactor">
    <cofactor evidence="1">
        <name>FAD</name>
        <dbReference type="ChEBI" id="CHEBI:57692"/>
    </cofactor>
</comment>
<evidence type="ECO:0000259" key="5">
    <source>
        <dbReference type="Pfam" id="PF01266"/>
    </source>
</evidence>
<dbReference type="Gene3D" id="3.30.9.10">
    <property type="entry name" value="D-Amino Acid Oxidase, subunit A, domain 2"/>
    <property type="match status" value="1"/>
</dbReference>
<sequence length="370" mass="40814">MHYDTIIIGAGTMGMAAGYFLAKQGKSVLLLDAFNPPHDQGSHHGETRIIRFAYGEGKAYVPLALRALDLWQELEKISGKQLFLKTGVLNIGSKDHSFIQNVIESAKDFNLSVDVYSAQEVNKKWPGIMLPEGFIGCFEPSAGVLRVEACIDAYKTAALSEGATLKTNTRVVKIVPGEKVSVHTEEEVFIADSIIISAGARVNDILKSVDLTLPITPLRKTFAWFNADEAVYGSHFPAFTYEDENSSYYGFPSIDGAGFKVGRHDTGDEVSPDDVIREFDEADATELVQFNEKIMHQVGTLKYGKTCFYSKTPDEDFIIDSHPFHDNIYIAAGFSGHGFKFGSVIGEILSQLVLNGKSELDISLFKLMRF</sequence>
<accession>A0A3S0JIS2</accession>
<dbReference type="Proteomes" id="UP000276349">
    <property type="component" value="Unassembled WGS sequence"/>
</dbReference>
<dbReference type="SUPFAM" id="SSF51905">
    <property type="entry name" value="FAD/NAD(P)-binding domain"/>
    <property type="match status" value="1"/>
</dbReference>